<feature type="domain" description="Cyclic nucleotide-binding" evidence="4">
    <location>
        <begin position="1247"/>
        <end position="1313"/>
    </location>
</feature>
<evidence type="ECO:0000256" key="3">
    <source>
        <dbReference type="SAM" id="Phobius"/>
    </source>
</evidence>
<dbReference type="InterPro" id="IPR002110">
    <property type="entry name" value="Ankyrin_rpt"/>
</dbReference>
<feature type="transmembrane region" description="Helical" evidence="3">
    <location>
        <begin position="1822"/>
        <end position="1840"/>
    </location>
</feature>
<keyword evidence="3" id="KW-0472">Membrane</keyword>
<evidence type="ECO:0000259" key="4">
    <source>
        <dbReference type="PROSITE" id="PS50042"/>
    </source>
</evidence>
<dbReference type="SUPFAM" id="SSF81324">
    <property type="entry name" value="Voltage-gated potassium channels"/>
    <property type="match status" value="2"/>
</dbReference>
<dbReference type="EMBL" id="HBEO01009414">
    <property type="protein sequence ID" value="CAD8476920.1"/>
    <property type="molecule type" value="Transcribed_RNA"/>
</dbReference>
<dbReference type="PANTHER" id="PTHR45743:SF2">
    <property type="entry name" value="POTASSIUM CHANNEL AKT1"/>
    <property type="match status" value="1"/>
</dbReference>
<feature type="region of interest" description="Disordered" evidence="2">
    <location>
        <begin position="2170"/>
        <end position="2193"/>
    </location>
</feature>
<feature type="transmembrane region" description="Helical" evidence="3">
    <location>
        <begin position="194"/>
        <end position="214"/>
    </location>
</feature>
<feature type="repeat" description="ANK" evidence="1">
    <location>
        <begin position="2363"/>
        <end position="2395"/>
    </location>
</feature>
<feature type="repeat" description="ANK" evidence="1">
    <location>
        <begin position="741"/>
        <end position="773"/>
    </location>
</feature>
<dbReference type="Gene3D" id="2.60.120.10">
    <property type="entry name" value="Jelly Rolls"/>
    <property type="match status" value="3"/>
</dbReference>
<keyword evidence="1" id="KW-0040">ANK repeat</keyword>
<dbReference type="InterPro" id="IPR014710">
    <property type="entry name" value="RmlC-like_jellyroll"/>
</dbReference>
<dbReference type="InterPro" id="IPR018490">
    <property type="entry name" value="cNMP-bd_dom_sf"/>
</dbReference>
<dbReference type="SUPFAM" id="SSF48403">
    <property type="entry name" value="Ankyrin repeat"/>
    <property type="match status" value="2"/>
</dbReference>
<feature type="domain" description="Cyclic nucleotide-binding" evidence="4">
    <location>
        <begin position="2026"/>
        <end position="2148"/>
    </location>
</feature>
<dbReference type="PROSITE" id="PS50297">
    <property type="entry name" value="ANK_REP_REGION"/>
    <property type="match status" value="6"/>
</dbReference>
<dbReference type="InterPro" id="IPR000595">
    <property type="entry name" value="cNMP-bd_dom"/>
</dbReference>
<evidence type="ECO:0000256" key="1">
    <source>
        <dbReference type="PROSITE-ProRule" id="PRU00023"/>
    </source>
</evidence>
<keyword evidence="3" id="KW-1133">Transmembrane helix</keyword>
<dbReference type="GO" id="GO:0005249">
    <property type="term" value="F:voltage-gated potassium channel activity"/>
    <property type="evidence" value="ECO:0007669"/>
    <property type="project" value="InterPro"/>
</dbReference>
<evidence type="ECO:0000256" key="2">
    <source>
        <dbReference type="SAM" id="MobiDB-lite"/>
    </source>
</evidence>
<feature type="domain" description="Cyclic nucleotide-binding" evidence="4">
    <location>
        <begin position="447"/>
        <end position="568"/>
    </location>
</feature>
<dbReference type="SMART" id="SM00248">
    <property type="entry name" value="ANK"/>
    <property type="match status" value="15"/>
</dbReference>
<feature type="repeat" description="ANK" evidence="1">
    <location>
        <begin position="838"/>
        <end position="870"/>
    </location>
</feature>
<feature type="repeat" description="ANK" evidence="1">
    <location>
        <begin position="2264"/>
        <end position="2296"/>
    </location>
</feature>
<name>A0A7S0E7J3_9CRYP</name>
<sequence length="2764" mass="310945">MRLWKKRASIAPYHGGDSISSKDSSMHRVVRQPPPVRSSSVGTMIDRAPSTLSSAWLKVSKKKNKQDLKPCLRPENSSNTGYKIQRVRFYIPKSRLNDLSFEVWHPSSPGIQRWHDFFALPLTYELWAGGFRLALASPSQSSWLFYADLSSDMLFVVDGLVKLNTGLILNKSEKLANTGEQNIHIDRGDIARNYFLSQFWTQLVPGIVFLGVSVPSTSLWLWWFFMFVRLVPRAWRLYKFFGLMEMNLSISISRIQLIKFCLVIFMSSHWIGCLFFWVPRTGYDHEHTWMVDISTYFPAFDELHSSTAARYLVLLYKGFDGLSSMGYLPIIPQNALEMVLSVLVMFNSIFLSAYILGTLFHYLLVSQKDPLTEAHRKRMADVLLFAEARKLPPQVKRKLVQHFEFQYKKSVQRKSSAALKLPRSLEVKVANSRFRPTVEKCCKPGGIFFRCNSQFLNALVTLLRPVFFMPGDQFIRASEMVLELSFVMEGHAEVVEEDTVKRIVRSDVEDPSVIGEVSFFLGVQQQYSVRAPYDTDIELLVLSKESAEELFKNYPEQHEIISNNILQSFNLDKDGNDLADVEMTGDDREEDADAIFLRNLIKDTVKRRREESFLSLSYAATAGDLEEVRRMLRKGVGINACNYDGKTIMHMAAAEGNYRVVELLLEEGADKNQKDRWGNTPLQDAVNANQGPVVQLLVQWKSTLNTENASSRLCTAASQGDLETLKLWLEHGVDPNACDCDMRTPLHVAASEGYDKIVEYLIAKGSNVNAVDRWKFTPLQAAVAAGHVQVAEEIRSKDGLMKEGSGPLEACEAASEGDVRHLRLLRRCGIDPDTGNYDNRCPLHLAALKGRILAVSYLLGASANPNRLDRWGCTPLDDCIKGGTIRHLMCAKLIKSMGGKLGIYEGTDEGQEAIEQIDALDMEEVRKVIKNLISQGLDNMKPKRPTMQEFLIAKETTLSMIGISHEIRLLFQQVAELLDEAIKPQQQLYDSLKDCILLCAQVSDGINSCKMEGLQQEVAAVIEMKKEGAEVTAKQFFSKLENDIDTTQYIQNVVDSDALALYEELDRIVASLEKRGRDSRHGRIGLAKEFNKCLMNLNRVEDAWSELTNIFSTVGEKVSVVGGSGSGYADGLYVTMDKMVKVLEVIRLDVTPADLRDLIAEVRKCKDEDSLRLLHPVVTPETLLCRSSKFRELLCKNSDEHSARLSTLVKSSVLSVLSFSDLQFLAWRCKNVTLEEGGKYRCKEPCMYFVVKGRIRTMLHNDGKDICVRLEYGPNTIFGEVYLLTGFAPLLMMRAVTKVELYEVSKSDLAIILQAKTQMVVPFAQALTRDSDFDKFEKEILKDSMKAEQEQQRAMLMSTAPTQAESEDLTVRALMDTIHRHFDKSRLELSTSLVLSVSVWRGIARSSKRSRQRMIAPDDTRKIIESGMQVVEAAWELFSAGLPTVEYDEVANIREFLGEVGQNFFATAFHRSVCPNTMTLSDWFSRWIKYIDDSDAHGGLNPIKGATSASFRLSSRSGEAEPPEDGSLVTDSKRQLENFQNEIHRVQPTLEEPLLHDRLHAWLRQKIFQLTHPSIVPMLLSDELNSAYEPTFCSIVGDAAKHLKREQVPSFLQLLLLDLQDHIADYHVDEFMELFSPDGLKGTSVSFPDIERTLREKRASKIGKEKFFMGHFGSAFNPYSNPMRVWRTIQQLCAIAYFLYVPAQIAFLPYDKLTNPSFLSTELVLDGLVFTNVLVSFNIAYMNKQSRWVSERRKIVRHYLGHDFWLDITCAAPFDWFGWLSGASMELSSWFRLPKILYFLSVVKESKIGFFNWMMLHQNIKLAFVIIAILHLTSCFWYFLGRRGFGMSTDEPTWYLPAGQASRRGGGGGAASGSYDYNMYGMYLSNSSGTWDRYLLSLYWISSTVSATGVIGDMLPQNNGEIFYALFLLIINLTVFNYVIGEISAGVLKGDERLLKAREELGAVESYLQGFDLPSDLKLEIRRYFQGTSGGSNFISASEIFDSVSHSLRLEMSSTMTRECLDNVVLFEGCSAQLKSNIQGLLREIHFGSEEFLFQSNMVAHEMYFVVVGFVDQIVQDSDGVSIHDKTVGPGGSVGDLSFFFGVRHINAARASSRSGAICLRLVRSQIMPVLKAYPDDEEIVAQNALRQFQLTKHARSTAGTSRYARSNASFGTHQNESQENEAQKDKPEEDEISLPTDYEQSAKDDNNFDAIILSNIEQKVAFLNQRRKTEHVAAFCGAASRGELEKMQRFLRIGLNVDETDSNGRTALHVAACEGKLEAVKLLITNSASVSLRDKYGNTPLNDAVRHGQDHIAAILRSQNQALNFPGRDAGVLLCNHAFHGKLEDIERLISNGINVNEANYDLRTALHLAACEGHEEVVKYLLTKSADVNCRDRLGRTPLCDALVHCHTNIQDILREAGGQLLGMDIAVELCTAAAKGDVAQLRALIRNRANPDAADGDRRTALHLASSNGETRVLDYLLRHLQRPININPVDRLGGTPLEDAYRHNQKVAIAMLEAAFGLRKDNPQVIEMQDVQRREVDALQKAERMPTVQEILSNSEESKADVWVRGRCGKLIPNQVSMISAASEQVEQDLREVIGCITAVKDTVLNLLSDGRLSATIEAGNVDFSQSLVFKELHAGSLMEDLRAKAEHLLQSLRSWSEVVGQIMTVISEELPAIKIVRLGSHAFRKEAETMLTLFRRLSAAGKFLDQTVRQTLQVVHVELSTEEETQQMSFRRTAVESRLMNNLEFPTKHLLQSALTVKG</sequence>
<reference evidence="5" key="1">
    <citation type="submission" date="2021-01" db="EMBL/GenBank/DDBJ databases">
        <authorList>
            <person name="Corre E."/>
            <person name="Pelletier E."/>
            <person name="Niang G."/>
            <person name="Scheremetjew M."/>
            <person name="Finn R."/>
            <person name="Kale V."/>
            <person name="Holt S."/>
            <person name="Cochrane G."/>
            <person name="Meng A."/>
            <person name="Brown T."/>
            <person name="Cohen L."/>
        </authorList>
    </citation>
    <scope>NUCLEOTIDE SEQUENCE</scope>
    <source>
        <strain evidence="5">CCMP325</strain>
    </source>
</reference>
<organism evidence="5">
    <name type="scientific">Hanusia phi</name>
    <dbReference type="NCBI Taxonomy" id="3032"/>
    <lineage>
        <taxon>Eukaryota</taxon>
        <taxon>Cryptophyceae</taxon>
        <taxon>Pyrenomonadales</taxon>
        <taxon>Geminigeraceae</taxon>
        <taxon>Hanusia</taxon>
    </lineage>
</organism>
<dbReference type="Gene3D" id="1.10.287.70">
    <property type="match status" value="2"/>
</dbReference>
<evidence type="ECO:0000313" key="5">
    <source>
        <dbReference type="EMBL" id="CAD8476920.1"/>
    </source>
</evidence>
<dbReference type="PANTHER" id="PTHR45743">
    <property type="entry name" value="POTASSIUM CHANNEL AKT1"/>
    <property type="match status" value="1"/>
</dbReference>
<dbReference type="PROSITE" id="PS50088">
    <property type="entry name" value="ANK_REPEAT"/>
    <property type="match status" value="6"/>
</dbReference>
<dbReference type="Pfam" id="PF00027">
    <property type="entry name" value="cNMP_binding"/>
    <property type="match status" value="1"/>
</dbReference>
<dbReference type="Gene3D" id="1.25.40.20">
    <property type="entry name" value="Ankyrin repeat-containing domain"/>
    <property type="match status" value="6"/>
</dbReference>
<gene>
    <name evidence="5" type="ORF">HPHI1048_LOCUS6582</name>
</gene>
<protein>
    <recommendedName>
        <fullName evidence="4">Cyclic nucleotide-binding domain-containing protein</fullName>
    </recommendedName>
</protein>
<dbReference type="CDD" id="cd00038">
    <property type="entry name" value="CAP_ED"/>
    <property type="match status" value="3"/>
</dbReference>
<feature type="transmembrane region" description="Helical" evidence="3">
    <location>
        <begin position="340"/>
        <end position="364"/>
    </location>
</feature>
<dbReference type="Pfam" id="PF12796">
    <property type="entry name" value="Ank_2"/>
    <property type="match status" value="6"/>
</dbReference>
<dbReference type="InterPro" id="IPR036770">
    <property type="entry name" value="Ankyrin_rpt-contain_sf"/>
</dbReference>
<feature type="transmembrane region" description="Helical" evidence="3">
    <location>
        <begin position="257"/>
        <end position="278"/>
    </location>
</feature>
<dbReference type="SUPFAM" id="SSF51206">
    <property type="entry name" value="cAMP-binding domain-like"/>
    <property type="match status" value="3"/>
</dbReference>
<feature type="transmembrane region" description="Helical" evidence="3">
    <location>
        <begin position="1922"/>
        <end position="1940"/>
    </location>
</feature>
<dbReference type="SMART" id="SM00100">
    <property type="entry name" value="cNMP"/>
    <property type="match status" value="2"/>
</dbReference>
<accession>A0A7S0E7J3</accession>
<dbReference type="PROSITE" id="PS50042">
    <property type="entry name" value="CNMP_BINDING_3"/>
    <property type="match status" value="3"/>
</dbReference>
<feature type="region of interest" description="Disordered" evidence="2">
    <location>
        <begin position="15"/>
        <end position="43"/>
    </location>
</feature>
<feature type="repeat" description="ANK" evidence="1">
    <location>
        <begin position="644"/>
        <end position="676"/>
    </location>
</feature>
<feature type="repeat" description="ANK" evidence="1">
    <location>
        <begin position="2460"/>
        <end position="2483"/>
    </location>
</feature>
<dbReference type="InterPro" id="IPR045319">
    <property type="entry name" value="KAT/AKT"/>
</dbReference>
<keyword evidence="3" id="KW-0812">Transmembrane</keyword>
<proteinExistence type="predicted"/>
<dbReference type="PRINTS" id="PR01415">
    <property type="entry name" value="ANKYRIN"/>
</dbReference>